<name>A0A9E7R805_9EURY</name>
<reference evidence="2" key="1">
    <citation type="submission" date="2022-09" db="EMBL/GenBank/DDBJ databases">
        <title>Diverse halophilic archaea isolated from saline environments.</title>
        <authorList>
            <person name="Cui H.-L."/>
        </authorList>
    </citation>
    <scope>NUCLEOTIDE SEQUENCE</scope>
    <source>
        <strain evidence="2">ZS-35-S2</strain>
    </source>
</reference>
<dbReference type="EMBL" id="CP104003">
    <property type="protein sequence ID" value="UWM56350.1"/>
    <property type="molecule type" value="Genomic_DNA"/>
</dbReference>
<protein>
    <submittedName>
        <fullName evidence="2">Rubrerythrin-like domain-containing protein</fullName>
    </submittedName>
</protein>
<gene>
    <name evidence="2" type="ORF">N0B31_08640</name>
</gene>
<proteinExistence type="predicted"/>
<keyword evidence="3" id="KW-1185">Reference proteome</keyword>
<evidence type="ECO:0000313" key="2">
    <source>
        <dbReference type="EMBL" id="UWM56350.1"/>
    </source>
</evidence>
<sequence length="47" mass="5259">MRGIDPYTPELSTYECHDCGHRVTVSGHRGECPECTGEVRNIAVPRE</sequence>
<feature type="domain" description="DUF7129" evidence="1">
    <location>
        <begin position="4"/>
        <end position="47"/>
    </location>
</feature>
<dbReference type="RefSeq" id="WP_260643464.1">
    <property type="nucleotide sequence ID" value="NZ_CP104003.1"/>
</dbReference>
<evidence type="ECO:0000313" key="3">
    <source>
        <dbReference type="Proteomes" id="UP001057580"/>
    </source>
</evidence>
<dbReference type="GeneID" id="74942484"/>
<dbReference type="NCBIfam" id="NF033497">
    <property type="entry name" value="rubre_like_arch"/>
    <property type="match status" value="1"/>
</dbReference>
<dbReference type="InterPro" id="IPR055553">
    <property type="entry name" value="DUF7129"/>
</dbReference>
<dbReference type="Pfam" id="PF23455">
    <property type="entry name" value="DUF7129"/>
    <property type="match status" value="1"/>
</dbReference>
<dbReference type="Proteomes" id="UP001057580">
    <property type="component" value="Chromosome"/>
</dbReference>
<evidence type="ECO:0000259" key="1">
    <source>
        <dbReference type="Pfam" id="PF23455"/>
    </source>
</evidence>
<accession>A0A9E7R805</accession>
<dbReference type="AlphaFoldDB" id="A0A9E7R805"/>
<dbReference type="KEGG" id="ssai:N0B31_08640"/>
<organism evidence="2 3">
    <name type="scientific">Salinirubellus salinus</name>
    <dbReference type="NCBI Taxonomy" id="1364945"/>
    <lineage>
        <taxon>Archaea</taxon>
        <taxon>Methanobacteriati</taxon>
        <taxon>Methanobacteriota</taxon>
        <taxon>Stenosarchaea group</taxon>
        <taxon>Halobacteria</taxon>
        <taxon>Halobacteriales</taxon>
        <taxon>Natronomonadaceae</taxon>
        <taxon>Salinirubellus</taxon>
    </lineage>
</organism>